<dbReference type="GO" id="GO:0008482">
    <property type="term" value="F:sulfite oxidase activity"/>
    <property type="evidence" value="ECO:0007669"/>
    <property type="project" value="TreeGrafter"/>
</dbReference>
<organism evidence="2">
    <name type="scientific">marine metagenome</name>
    <dbReference type="NCBI Taxonomy" id="408172"/>
    <lineage>
        <taxon>unclassified sequences</taxon>
        <taxon>metagenomes</taxon>
        <taxon>ecological metagenomes</taxon>
    </lineage>
</organism>
<accession>A0A381PQD1</accession>
<dbReference type="PROSITE" id="PS51318">
    <property type="entry name" value="TAT"/>
    <property type="match status" value="1"/>
</dbReference>
<evidence type="ECO:0000259" key="1">
    <source>
        <dbReference type="Pfam" id="PF00174"/>
    </source>
</evidence>
<gene>
    <name evidence="2" type="ORF">METZ01_LOCUS22095</name>
</gene>
<dbReference type="PANTHER" id="PTHR19372:SF7">
    <property type="entry name" value="SULFITE OXIDASE, MITOCHONDRIAL"/>
    <property type="match status" value="1"/>
</dbReference>
<dbReference type="Gene3D" id="3.90.420.10">
    <property type="entry name" value="Oxidoreductase, molybdopterin-binding domain"/>
    <property type="match status" value="1"/>
</dbReference>
<dbReference type="InterPro" id="IPR008335">
    <property type="entry name" value="Mopterin_OxRdtase_euk"/>
</dbReference>
<dbReference type="Pfam" id="PF00174">
    <property type="entry name" value="Oxidored_molyb"/>
    <property type="match status" value="1"/>
</dbReference>
<dbReference type="InterPro" id="IPR036374">
    <property type="entry name" value="OxRdtase_Mopterin-bd_sf"/>
</dbReference>
<evidence type="ECO:0000313" key="2">
    <source>
        <dbReference type="EMBL" id="SUZ69241.1"/>
    </source>
</evidence>
<dbReference type="EMBL" id="UINC01001056">
    <property type="protein sequence ID" value="SUZ69241.1"/>
    <property type="molecule type" value="Genomic_DNA"/>
</dbReference>
<dbReference type="Gene3D" id="2.60.40.650">
    <property type="match status" value="1"/>
</dbReference>
<dbReference type="InterPro" id="IPR014756">
    <property type="entry name" value="Ig_E-set"/>
</dbReference>
<proteinExistence type="predicted"/>
<name>A0A381PQD1_9ZZZZ</name>
<dbReference type="PRINTS" id="PR00407">
    <property type="entry name" value="EUMOPTERIN"/>
</dbReference>
<dbReference type="SUPFAM" id="SSF56524">
    <property type="entry name" value="Oxidoreductase molybdopterin-binding domain"/>
    <property type="match status" value="1"/>
</dbReference>
<dbReference type="InterPro" id="IPR000572">
    <property type="entry name" value="OxRdtase_Mopterin-bd_dom"/>
</dbReference>
<reference evidence="2" key="1">
    <citation type="submission" date="2018-05" db="EMBL/GenBank/DDBJ databases">
        <authorList>
            <person name="Lanie J.A."/>
            <person name="Ng W.-L."/>
            <person name="Kazmierczak K.M."/>
            <person name="Andrzejewski T.M."/>
            <person name="Davidsen T.M."/>
            <person name="Wayne K.J."/>
            <person name="Tettelin H."/>
            <person name="Glass J.I."/>
            <person name="Rusch D."/>
            <person name="Podicherti R."/>
            <person name="Tsui H.-C.T."/>
            <person name="Winkler M.E."/>
        </authorList>
    </citation>
    <scope>NUCLEOTIDE SEQUENCE</scope>
</reference>
<dbReference type="GO" id="GO:0043546">
    <property type="term" value="F:molybdopterin cofactor binding"/>
    <property type="evidence" value="ECO:0007669"/>
    <property type="project" value="TreeGrafter"/>
</dbReference>
<dbReference type="SUPFAM" id="SSF81296">
    <property type="entry name" value="E set domains"/>
    <property type="match status" value="1"/>
</dbReference>
<dbReference type="AlphaFoldDB" id="A0A381PQD1"/>
<feature type="domain" description="Oxidoreductase molybdopterin-binding" evidence="1">
    <location>
        <begin position="80"/>
        <end position="247"/>
    </location>
</feature>
<dbReference type="PANTHER" id="PTHR19372">
    <property type="entry name" value="SULFITE REDUCTASE"/>
    <property type="match status" value="1"/>
</dbReference>
<dbReference type="GO" id="GO:0020037">
    <property type="term" value="F:heme binding"/>
    <property type="evidence" value="ECO:0007669"/>
    <property type="project" value="TreeGrafter"/>
</dbReference>
<protein>
    <recommendedName>
        <fullName evidence="1">Oxidoreductase molybdopterin-binding domain-containing protein</fullName>
    </recommendedName>
</protein>
<dbReference type="InterPro" id="IPR006311">
    <property type="entry name" value="TAT_signal"/>
</dbReference>
<dbReference type="GO" id="GO:0006790">
    <property type="term" value="P:sulfur compound metabolic process"/>
    <property type="evidence" value="ECO:0007669"/>
    <property type="project" value="TreeGrafter"/>
</dbReference>
<sequence>MTKQTTRRDMIKGSVALAGLGVLGLPEWAFPALTEDQTVVRFTDLPDTIVLERTPDRRIIDIRGIDGVFTPSDQFFTTQHYGHPEIDTETYRLQVSGLVDRPLSLSLADLRALPSRELVFGFECSGNRGPVNGLSSNGRWRGVPLRAVLDRAGVKSEAREFVFFGADHGEEEVEFRGRSYPVDQQYGRSLQRDQALSDEPLLAYSLNDEPLSTHQGRPLRLLVPGWYGAPNVKWLSEIHVQEDQYLGMYQARWYRTLKGEMVNGEMKWKETAITKMGLKSFIARVIRETPDGSRHNVFGVVLHDGTPLRSVEVKVDDGPWQPATLDPATTNEKYGWKFFNYTWNGATPGEHTVTSRVTDVNGNVQPTAGELETKLTFLEHNLQLPRTLIIE</sequence>